<dbReference type="NCBIfam" id="TIGR00933">
    <property type="entry name" value="2a38"/>
    <property type="match status" value="1"/>
</dbReference>
<feature type="transmembrane region" description="Helical" evidence="10">
    <location>
        <begin position="410"/>
        <end position="429"/>
    </location>
</feature>
<evidence type="ECO:0000256" key="9">
    <source>
        <dbReference type="ARBA" id="ARBA00023136"/>
    </source>
</evidence>
<feature type="transmembrane region" description="Helical" evidence="10">
    <location>
        <begin position="77"/>
        <end position="101"/>
    </location>
</feature>
<evidence type="ECO:0000313" key="12">
    <source>
        <dbReference type="Proteomes" id="UP000282076"/>
    </source>
</evidence>
<dbReference type="OrthoDB" id="9810952at2"/>
<dbReference type="GO" id="GO:0005886">
    <property type="term" value="C:plasma membrane"/>
    <property type="evidence" value="ECO:0007669"/>
    <property type="project" value="UniProtKB-SubCell"/>
</dbReference>
<dbReference type="Pfam" id="PF02386">
    <property type="entry name" value="TrkH"/>
    <property type="match status" value="1"/>
</dbReference>
<feature type="transmembrane region" description="Helical" evidence="10">
    <location>
        <begin position="193"/>
        <end position="219"/>
    </location>
</feature>
<keyword evidence="3" id="KW-1003">Cell membrane</keyword>
<keyword evidence="5 10" id="KW-0812">Transmembrane</keyword>
<evidence type="ECO:0000313" key="11">
    <source>
        <dbReference type="EMBL" id="RKP56166.1"/>
    </source>
</evidence>
<evidence type="ECO:0000256" key="3">
    <source>
        <dbReference type="ARBA" id="ARBA00022475"/>
    </source>
</evidence>
<keyword evidence="7 10" id="KW-1133">Transmembrane helix</keyword>
<keyword evidence="8" id="KW-0406">Ion transport</keyword>
<feature type="transmembrane region" description="Helical" evidence="10">
    <location>
        <begin position="296"/>
        <end position="329"/>
    </location>
</feature>
<keyword evidence="2" id="KW-0813">Transport</keyword>
<comment type="subcellular location">
    <subcellularLocation>
        <location evidence="1">Cell membrane</location>
        <topology evidence="1">Multi-pass membrane protein</topology>
    </subcellularLocation>
</comment>
<evidence type="ECO:0000256" key="8">
    <source>
        <dbReference type="ARBA" id="ARBA00023065"/>
    </source>
</evidence>
<evidence type="ECO:0000256" key="10">
    <source>
        <dbReference type="SAM" id="Phobius"/>
    </source>
</evidence>
<proteinExistence type="predicted"/>
<keyword evidence="6" id="KW-0630">Potassium</keyword>
<feature type="transmembrane region" description="Helical" evidence="10">
    <location>
        <begin position="132"/>
        <end position="153"/>
    </location>
</feature>
<dbReference type="AlphaFoldDB" id="A0A494Y076"/>
<dbReference type="Proteomes" id="UP000282076">
    <property type="component" value="Unassembled WGS sequence"/>
</dbReference>
<dbReference type="PANTHER" id="PTHR32024">
    <property type="entry name" value="TRK SYSTEM POTASSIUM UPTAKE PROTEIN TRKG-RELATED"/>
    <property type="match status" value="1"/>
</dbReference>
<dbReference type="GO" id="GO:0015379">
    <property type="term" value="F:potassium:chloride symporter activity"/>
    <property type="evidence" value="ECO:0007669"/>
    <property type="project" value="InterPro"/>
</dbReference>
<organism evidence="11 12">
    <name type="scientific">Cohnella endophytica</name>
    <dbReference type="NCBI Taxonomy" id="2419778"/>
    <lineage>
        <taxon>Bacteria</taxon>
        <taxon>Bacillati</taxon>
        <taxon>Bacillota</taxon>
        <taxon>Bacilli</taxon>
        <taxon>Bacillales</taxon>
        <taxon>Paenibacillaceae</taxon>
        <taxon>Cohnella</taxon>
    </lineage>
</organism>
<feature type="transmembrane region" description="Helical" evidence="10">
    <location>
        <begin position="231"/>
        <end position="250"/>
    </location>
</feature>
<evidence type="ECO:0000256" key="7">
    <source>
        <dbReference type="ARBA" id="ARBA00022989"/>
    </source>
</evidence>
<dbReference type="InterPro" id="IPR003445">
    <property type="entry name" value="Cat_transpt"/>
</dbReference>
<gene>
    <name evidence="11" type="ORF">D7Z26_05845</name>
</gene>
<evidence type="ECO:0000256" key="2">
    <source>
        <dbReference type="ARBA" id="ARBA00022448"/>
    </source>
</evidence>
<comment type="caution">
    <text evidence="11">The sequence shown here is derived from an EMBL/GenBank/DDBJ whole genome shotgun (WGS) entry which is preliminary data.</text>
</comment>
<feature type="transmembrane region" description="Helical" evidence="10">
    <location>
        <begin position="16"/>
        <end position="34"/>
    </location>
</feature>
<sequence>MFKKAVRWLNASPPRILLSGFALIILFGAELLRLPIASVSGSSMSFVDALFTATSATCVTGLVVLDTGTYFTTFGHWVILLLIQIGGIGFMTMATLFALILRRRISLKERLVLQESLNQGSIEGLVRLVRKVVFYALAVETVGALLYTFRFAADMSLGKAIYHGVFHSISIFNNAGFDLTGDFQSFFNYSEDIYMNVVSMGLIIVGGFGFVVLADLFDFRRRNKFSLHTRVVLSVSAGLIVIGTLVIFIFEFTNNRSIGSDGFGHKLLVSLFQSVTTRSGGVATVDVSEFRQATQFFMIILMFIGASPGSTGGGIKTTTFAVLVGAVFAMIRGKEDVVLFRHRLAQERVYKAVTVTLFCIGIVMLGTMLLATTEDAAFLKILFEVTSAFGTVGLSMGLTGDLTFAGKCTIIMLMFIGRLGPLTLTYALGPKPGRVLYRHSEGKIIIG</sequence>
<evidence type="ECO:0000256" key="5">
    <source>
        <dbReference type="ARBA" id="ARBA00022692"/>
    </source>
</evidence>
<evidence type="ECO:0000256" key="6">
    <source>
        <dbReference type="ARBA" id="ARBA00022958"/>
    </source>
</evidence>
<keyword evidence="9 10" id="KW-0472">Membrane</keyword>
<reference evidence="11 12" key="1">
    <citation type="submission" date="2018-10" db="EMBL/GenBank/DDBJ databases">
        <title>Cohnella sp. M2MS4P-1, whole genome shotgun sequence.</title>
        <authorList>
            <person name="Tuo L."/>
        </authorList>
    </citation>
    <scope>NUCLEOTIDE SEQUENCE [LARGE SCALE GENOMIC DNA]</scope>
    <source>
        <strain evidence="11 12">M2MS4P-1</strain>
    </source>
</reference>
<evidence type="ECO:0000256" key="4">
    <source>
        <dbReference type="ARBA" id="ARBA00022538"/>
    </source>
</evidence>
<feature type="transmembrane region" description="Helical" evidence="10">
    <location>
        <begin position="377"/>
        <end position="398"/>
    </location>
</feature>
<dbReference type="InterPro" id="IPR004772">
    <property type="entry name" value="TrkH"/>
</dbReference>
<protein>
    <submittedName>
        <fullName evidence="11">Trk family potassium uptake protein</fullName>
    </submittedName>
</protein>
<accession>A0A494Y076</accession>
<keyword evidence="12" id="KW-1185">Reference proteome</keyword>
<dbReference type="PANTHER" id="PTHR32024:SF1">
    <property type="entry name" value="KTR SYSTEM POTASSIUM UPTAKE PROTEIN B"/>
    <property type="match status" value="1"/>
</dbReference>
<evidence type="ECO:0000256" key="1">
    <source>
        <dbReference type="ARBA" id="ARBA00004651"/>
    </source>
</evidence>
<keyword evidence="4" id="KW-0633">Potassium transport</keyword>
<feature type="transmembrane region" description="Helical" evidence="10">
    <location>
        <begin position="349"/>
        <end position="371"/>
    </location>
</feature>
<dbReference type="EMBL" id="RBZM01000003">
    <property type="protein sequence ID" value="RKP56166.1"/>
    <property type="molecule type" value="Genomic_DNA"/>
</dbReference>
<feature type="transmembrane region" description="Helical" evidence="10">
    <location>
        <begin position="46"/>
        <end position="65"/>
    </location>
</feature>
<name>A0A494Y076_9BACL</name>